<evidence type="ECO:0000256" key="2">
    <source>
        <dbReference type="ARBA" id="ARBA00022723"/>
    </source>
</evidence>
<evidence type="ECO:0000256" key="1">
    <source>
        <dbReference type="ARBA" id="ARBA00022691"/>
    </source>
</evidence>
<feature type="domain" description="Radical SAM core" evidence="5">
    <location>
        <begin position="123"/>
        <end position="347"/>
    </location>
</feature>
<dbReference type="PANTHER" id="PTHR11228:SF7">
    <property type="entry name" value="PQQA PEPTIDE CYCLASE"/>
    <property type="match status" value="1"/>
</dbReference>
<dbReference type="EMBL" id="FMWK01000001">
    <property type="protein sequence ID" value="SCZ76099.1"/>
    <property type="molecule type" value="Genomic_DNA"/>
</dbReference>
<dbReference type="InterPro" id="IPR013785">
    <property type="entry name" value="Aldolase_TIM"/>
</dbReference>
<proteinExistence type="predicted"/>
<dbReference type="AlphaFoldDB" id="A0A1G5RS62"/>
<dbReference type="Gene3D" id="3.20.20.70">
    <property type="entry name" value="Aldolase class I"/>
    <property type="match status" value="1"/>
</dbReference>
<keyword evidence="1" id="KW-0949">S-adenosyl-L-methionine</keyword>
<evidence type="ECO:0000313" key="7">
    <source>
        <dbReference type="Proteomes" id="UP000199428"/>
    </source>
</evidence>
<keyword evidence="4" id="KW-0411">Iron-sulfur</keyword>
<accession>A0A1G5RS62</accession>
<evidence type="ECO:0000259" key="5">
    <source>
        <dbReference type="PROSITE" id="PS51918"/>
    </source>
</evidence>
<dbReference type="GO" id="GO:0046872">
    <property type="term" value="F:metal ion binding"/>
    <property type="evidence" value="ECO:0007669"/>
    <property type="project" value="UniProtKB-KW"/>
</dbReference>
<dbReference type="PANTHER" id="PTHR11228">
    <property type="entry name" value="RADICAL SAM DOMAIN PROTEIN"/>
    <property type="match status" value="1"/>
</dbReference>
<dbReference type="GO" id="GO:0051536">
    <property type="term" value="F:iron-sulfur cluster binding"/>
    <property type="evidence" value="ECO:0007669"/>
    <property type="project" value="UniProtKB-KW"/>
</dbReference>
<gene>
    <name evidence="6" type="ORF">SAMN02910350_00079</name>
</gene>
<organism evidence="6 7">
    <name type="scientific">Pseudobutyrivibrio xylanivorans</name>
    <dbReference type="NCBI Taxonomy" id="185007"/>
    <lineage>
        <taxon>Bacteria</taxon>
        <taxon>Bacillati</taxon>
        <taxon>Bacillota</taxon>
        <taxon>Clostridia</taxon>
        <taxon>Lachnospirales</taxon>
        <taxon>Lachnospiraceae</taxon>
        <taxon>Pseudobutyrivibrio</taxon>
    </lineage>
</organism>
<dbReference type="SFLD" id="SFLDG01067">
    <property type="entry name" value="SPASM/twitch_domain_containing"/>
    <property type="match status" value="1"/>
</dbReference>
<dbReference type="InterPro" id="IPR058240">
    <property type="entry name" value="rSAM_sf"/>
</dbReference>
<evidence type="ECO:0000256" key="4">
    <source>
        <dbReference type="ARBA" id="ARBA00023014"/>
    </source>
</evidence>
<reference evidence="6 7" key="1">
    <citation type="submission" date="2016-10" db="EMBL/GenBank/DDBJ databases">
        <authorList>
            <person name="de Groot N.N."/>
        </authorList>
    </citation>
    <scope>NUCLEOTIDE SEQUENCE [LARGE SCALE GENOMIC DNA]</scope>
    <source>
        <strain evidence="6 7">DSM 10317</strain>
    </source>
</reference>
<protein>
    <submittedName>
        <fullName evidence="6">4Fe-4S single cluster domain-containing protein</fullName>
    </submittedName>
</protein>
<dbReference type="GO" id="GO:0003824">
    <property type="term" value="F:catalytic activity"/>
    <property type="evidence" value="ECO:0007669"/>
    <property type="project" value="InterPro"/>
</dbReference>
<dbReference type="InterPro" id="IPR050377">
    <property type="entry name" value="Radical_SAM_PqqE_MftC-like"/>
</dbReference>
<keyword evidence="2" id="KW-0479">Metal-binding</keyword>
<dbReference type="CDD" id="cd01335">
    <property type="entry name" value="Radical_SAM"/>
    <property type="match status" value="1"/>
</dbReference>
<dbReference type="SUPFAM" id="SSF102114">
    <property type="entry name" value="Radical SAM enzymes"/>
    <property type="match status" value="1"/>
</dbReference>
<name>A0A1G5RS62_PSEXY</name>
<dbReference type="Pfam" id="PF04055">
    <property type="entry name" value="Radical_SAM"/>
    <property type="match status" value="1"/>
</dbReference>
<evidence type="ECO:0000313" key="6">
    <source>
        <dbReference type="EMBL" id="SCZ76099.1"/>
    </source>
</evidence>
<evidence type="ECO:0000256" key="3">
    <source>
        <dbReference type="ARBA" id="ARBA00023004"/>
    </source>
</evidence>
<keyword evidence="3" id="KW-0408">Iron</keyword>
<dbReference type="Proteomes" id="UP000199428">
    <property type="component" value="Unassembled WGS sequence"/>
</dbReference>
<dbReference type="SFLD" id="SFLDS00029">
    <property type="entry name" value="Radical_SAM"/>
    <property type="match status" value="1"/>
</dbReference>
<dbReference type="InterPro" id="IPR007197">
    <property type="entry name" value="rSAM"/>
</dbReference>
<dbReference type="PROSITE" id="PS51918">
    <property type="entry name" value="RADICAL_SAM"/>
    <property type="match status" value="1"/>
</dbReference>
<sequence length="386" mass="44557">MVMNELREKYNQISTYLPKERKVAIFGCGKLGEELYPVLIRYALFGGFIDNDKSKQDSGNLGEKVYSLEDFLAKENRSYIVITATKDNTKTIGKQLEINGLKAEQDYTDWEHFLKVILPLISYFRSEKIFVNLAQICVTERCTLRCEACAHACNKVSRDAQDMSFESVKKSADSFFKNVDIVKEFVLIGGEPFLYKDLDKAVEYIGENYREKIIMFSITTNGTITPDDTLIALIKKYDVTVRISDYSYTLPNLKKSYERLLEKLQGVKTVLLDTSKNQWFDYGFFEVDNGEDEERLKRIFKTCNTPCREIRENKYYYCVMARSVSENSGKDVGLDEYLDMDAVKDKKDVLVFELGLVENGYLSMCRYCRGAEAEKFLIPAAIQQKR</sequence>